<dbReference type="OrthoDB" id="1577640at2759"/>
<dbReference type="Pfam" id="PF00023">
    <property type="entry name" value="Ank"/>
    <property type="match status" value="1"/>
</dbReference>
<dbReference type="Gene3D" id="1.25.40.20">
    <property type="entry name" value="Ankyrin repeat-containing domain"/>
    <property type="match status" value="1"/>
</dbReference>
<dbReference type="SUPFAM" id="SSF56112">
    <property type="entry name" value="Protein kinase-like (PK-like)"/>
    <property type="match status" value="1"/>
</dbReference>
<dbReference type="InterPro" id="IPR036770">
    <property type="entry name" value="Ankyrin_rpt-contain_sf"/>
</dbReference>
<dbReference type="InterPro" id="IPR008271">
    <property type="entry name" value="Ser/Thr_kinase_AS"/>
</dbReference>
<dbReference type="InterPro" id="IPR011009">
    <property type="entry name" value="Kinase-like_dom_sf"/>
</dbReference>
<keyword evidence="2" id="KW-0040">ANK repeat</keyword>
<dbReference type="SUPFAM" id="SSF48403">
    <property type="entry name" value="Ankyrin repeat"/>
    <property type="match status" value="1"/>
</dbReference>
<dbReference type="EMBL" id="KL198044">
    <property type="protein sequence ID" value="KDQ13382.1"/>
    <property type="molecule type" value="Genomic_DNA"/>
</dbReference>
<dbReference type="GO" id="GO:0004674">
    <property type="term" value="F:protein serine/threonine kinase activity"/>
    <property type="evidence" value="ECO:0007669"/>
    <property type="project" value="TreeGrafter"/>
</dbReference>
<dbReference type="PANTHER" id="PTHR44329:SF214">
    <property type="entry name" value="PROTEIN KINASE DOMAIN-CONTAINING PROTEIN"/>
    <property type="match status" value="1"/>
</dbReference>
<dbReference type="PANTHER" id="PTHR44329">
    <property type="entry name" value="SERINE/THREONINE-PROTEIN KINASE TNNI3K-RELATED"/>
    <property type="match status" value="1"/>
</dbReference>
<evidence type="ECO:0000256" key="1">
    <source>
        <dbReference type="ARBA" id="ARBA00005843"/>
    </source>
</evidence>
<dbReference type="InterPro" id="IPR000719">
    <property type="entry name" value="Prot_kinase_dom"/>
</dbReference>
<evidence type="ECO:0000313" key="4">
    <source>
        <dbReference type="EMBL" id="KDQ13382.1"/>
    </source>
</evidence>
<dbReference type="GO" id="GO:0005524">
    <property type="term" value="F:ATP binding"/>
    <property type="evidence" value="ECO:0007669"/>
    <property type="project" value="InterPro"/>
</dbReference>
<evidence type="ECO:0000259" key="3">
    <source>
        <dbReference type="PROSITE" id="PS50011"/>
    </source>
</evidence>
<sequence>MRILLDTRAELDSIDKHGDTPLSLAMYRGLSSSVRFLLGAGADPAKRGQDGCPVPQYLIDFFGCTNDVDAVAVLTRQAASQGVNSRDENGSRLLERAAWLGSPAAVKALLHAGAKPNLSGKRSRRALHFAAELMCHPDGEEAVAALLEAGADPDVRDKDGLTPLICAALKGSSAAVLALLEAGANPSLLDKDGSAPLHYAARLMSDPRGHEAVAALATAAPATLNLARADGLTPACTAAFHGSPAAVRFLRNAGANFNIIWRPPNSGLLIAEMMRHPDGTYVIEAMLDMGYDALQPIRAGVTPRHFALSTNSLPLIKAVLGKELNPPDSDVRAKMEELREAYLALPASSDVTRPLDLLSYLYSVTHYYPSISPDQREVTKLPSLRPAGQGGFGECWRGTFLGRHPVAMKCARSYVRQETATRRTSREMVMWKTLRHPNILPFIGSITLGSELYMVSPWMANGDAGVYVKRHPKVDRAAILLQVAKGLCYLHTRTPAVVHGDLKAANVLISKNGEAQIADFGLSRRAVKGDSNGCSTSWRIAGNARWQAPELVQTSDDESEEPAPRTTESDMFAFGRLMFEIYTGKYPFFHIKDDIVVLNSLVRGTLQLKRPTEPEVVSRGLDDNIWQLITNCCHEEPARRLTVQKLIAGLKKFSSRRRSSTTSTGSD</sequence>
<dbReference type="Pfam" id="PF00069">
    <property type="entry name" value="Pkinase"/>
    <property type="match status" value="1"/>
</dbReference>
<dbReference type="PROSITE" id="PS50011">
    <property type="entry name" value="PROTEIN_KINASE_DOM"/>
    <property type="match status" value="1"/>
</dbReference>
<dbReference type="AlphaFoldDB" id="A0A067MNF3"/>
<proteinExistence type="inferred from homology"/>
<dbReference type="InParanoid" id="A0A067MNF3"/>
<dbReference type="PROSITE" id="PS50088">
    <property type="entry name" value="ANK_REPEAT"/>
    <property type="match status" value="3"/>
</dbReference>
<feature type="repeat" description="ANK" evidence="2">
    <location>
        <begin position="17"/>
        <end position="49"/>
    </location>
</feature>
<dbReference type="InterPro" id="IPR051681">
    <property type="entry name" value="Ser/Thr_Kinases-Pseudokinases"/>
</dbReference>
<name>A0A067MNF3_BOTB1</name>
<keyword evidence="5" id="KW-1185">Reference proteome</keyword>
<dbReference type="PROSITE" id="PS00108">
    <property type="entry name" value="PROTEIN_KINASE_ST"/>
    <property type="match status" value="1"/>
</dbReference>
<dbReference type="STRING" id="930990.A0A067MNF3"/>
<accession>A0A067MNF3</accession>
<evidence type="ECO:0000256" key="2">
    <source>
        <dbReference type="PROSITE-ProRule" id="PRU00023"/>
    </source>
</evidence>
<dbReference type="SMART" id="SM00220">
    <property type="entry name" value="S_TKc"/>
    <property type="match status" value="1"/>
</dbReference>
<dbReference type="Proteomes" id="UP000027195">
    <property type="component" value="Unassembled WGS sequence"/>
</dbReference>
<protein>
    <recommendedName>
        <fullName evidence="3">Protein kinase domain-containing protein</fullName>
    </recommendedName>
</protein>
<reference evidence="5" key="1">
    <citation type="journal article" date="2014" name="Proc. Natl. Acad. Sci. U.S.A.">
        <title>Extensive sampling of basidiomycete genomes demonstrates inadequacy of the white-rot/brown-rot paradigm for wood decay fungi.</title>
        <authorList>
            <person name="Riley R."/>
            <person name="Salamov A.A."/>
            <person name="Brown D.W."/>
            <person name="Nagy L.G."/>
            <person name="Floudas D."/>
            <person name="Held B.W."/>
            <person name="Levasseur A."/>
            <person name="Lombard V."/>
            <person name="Morin E."/>
            <person name="Otillar R."/>
            <person name="Lindquist E.A."/>
            <person name="Sun H."/>
            <person name="LaButti K.M."/>
            <person name="Schmutz J."/>
            <person name="Jabbour D."/>
            <person name="Luo H."/>
            <person name="Baker S.E."/>
            <person name="Pisabarro A.G."/>
            <person name="Walton J.D."/>
            <person name="Blanchette R.A."/>
            <person name="Henrissat B."/>
            <person name="Martin F."/>
            <person name="Cullen D."/>
            <person name="Hibbett D.S."/>
            <person name="Grigoriev I.V."/>
        </authorList>
    </citation>
    <scope>NUCLEOTIDE SEQUENCE [LARGE SCALE GENOMIC DNA]</scope>
    <source>
        <strain evidence="5">FD-172 SS1</strain>
    </source>
</reference>
<dbReference type="InterPro" id="IPR002110">
    <property type="entry name" value="Ankyrin_rpt"/>
</dbReference>
<comment type="similarity">
    <text evidence="1">Belongs to the protein kinase superfamily. TKL Ser/Thr protein kinase family.</text>
</comment>
<dbReference type="Gene3D" id="1.10.510.10">
    <property type="entry name" value="Transferase(Phosphotransferase) domain 1"/>
    <property type="match status" value="1"/>
</dbReference>
<dbReference type="HOGENOM" id="CLU_000288_7_25_1"/>
<feature type="repeat" description="ANK" evidence="2">
    <location>
        <begin position="122"/>
        <end position="158"/>
    </location>
</feature>
<organism evidence="4 5">
    <name type="scientific">Botryobasidium botryosum (strain FD-172 SS1)</name>
    <dbReference type="NCBI Taxonomy" id="930990"/>
    <lineage>
        <taxon>Eukaryota</taxon>
        <taxon>Fungi</taxon>
        <taxon>Dikarya</taxon>
        <taxon>Basidiomycota</taxon>
        <taxon>Agaricomycotina</taxon>
        <taxon>Agaricomycetes</taxon>
        <taxon>Cantharellales</taxon>
        <taxon>Botryobasidiaceae</taxon>
        <taxon>Botryobasidium</taxon>
    </lineage>
</organism>
<feature type="domain" description="Protein kinase" evidence="3">
    <location>
        <begin position="381"/>
        <end position="654"/>
    </location>
</feature>
<gene>
    <name evidence="4" type="ORF">BOTBODRAFT_374213</name>
</gene>
<evidence type="ECO:0000313" key="5">
    <source>
        <dbReference type="Proteomes" id="UP000027195"/>
    </source>
</evidence>
<dbReference type="PROSITE" id="PS50297">
    <property type="entry name" value="ANK_REP_REGION"/>
    <property type="match status" value="2"/>
</dbReference>
<feature type="repeat" description="ANK" evidence="2">
    <location>
        <begin position="159"/>
        <end position="191"/>
    </location>
</feature>
<dbReference type="SMART" id="SM00248">
    <property type="entry name" value="ANK"/>
    <property type="match status" value="7"/>
</dbReference>
<dbReference type="Pfam" id="PF12796">
    <property type="entry name" value="Ank_2"/>
    <property type="match status" value="1"/>
</dbReference>